<dbReference type="SUPFAM" id="SSF55874">
    <property type="entry name" value="ATPase domain of HSP90 chaperone/DNA topoisomerase II/histidine kinase"/>
    <property type="match status" value="1"/>
</dbReference>
<dbReference type="PANTHER" id="PTHR43065:SF46">
    <property type="entry name" value="C4-DICARBOXYLATE TRANSPORT SENSOR PROTEIN DCTB"/>
    <property type="match status" value="1"/>
</dbReference>
<evidence type="ECO:0000259" key="12">
    <source>
        <dbReference type="PROSITE" id="PS50109"/>
    </source>
</evidence>
<evidence type="ECO:0000313" key="15">
    <source>
        <dbReference type="Proteomes" id="UP000288096"/>
    </source>
</evidence>
<keyword evidence="7" id="KW-0067">ATP-binding</keyword>
<dbReference type="InterPro" id="IPR003661">
    <property type="entry name" value="HisK_dim/P_dom"/>
</dbReference>
<keyword evidence="3 9" id="KW-0597">Phosphoprotein</keyword>
<dbReference type="Proteomes" id="UP000288096">
    <property type="component" value="Unassembled WGS sequence"/>
</dbReference>
<dbReference type="InterPro" id="IPR011006">
    <property type="entry name" value="CheY-like_superfamily"/>
</dbReference>
<dbReference type="Pfam" id="PF00512">
    <property type="entry name" value="HisKA"/>
    <property type="match status" value="1"/>
</dbReference>
<dbReference type="Gene3D" id="3.30.565.10">
    <property type="entry name" value="Histidine kinase-like ATPase, C-terminal domain"/>
    <property type="match status" value="1"/>
</dbReference>
<keyword evidence="15" id="KW-1185">Reference proteome</keyword>
<keyword evidence="11" id="KW-0472">Membrane</keyword>
<evidence type="ECO:0000256" key="6">
    <source>
        <dbReference type="ARBA" id="ARBA00022777"/>
    </source>
</evidence>
<dbReference type="InterPro" id="IPR004358">
    <property type="entry name" value="Sig_transdc_His_kin-like_C"/>
</dbReference>
<keyword evidence="10" id="KW-0175">Coiled coil</keyword>
<dbReference type="SUPFAM" id="SSF52172">
    <property type="entry name" value="CheY-like"/>
    <property type="match status" value="1"/>
</dbReference>
<dbReference type="SUPFAM" id="SSF47384">
    <property type="entry name" value="Homodimeric domain of signal transducing histidine kinase"/>
    <property type="match status" value="1"/>
</dbReference>
<evidence type="ECO:0000256" key="1">
    <source>
        <dbReference type="ARBA" id="ARBA00000085"/>
    </source>
</evidence>
<evidence type="ECO:0000256" key="3">
    <source>
        <dbReference type="ARBA" id="ARBA00022553"/>
    </source>
</evidence>
<dbReference type="GO" id="GO:0005524">
    <property type="term" value="F:ATP binding"/>
    <property type="evidence" value="ECO:0007669"/>
    <property type="project" value="UniProtKB-KW"/>
</dbReference>
<feature type="coiled-coil region" evidence="10">
    <location>
        <begin position="528"/>
        <end position="555"/>
    </location>
</feature>
<dbReference type="Pfam" id="PF02518">
    <property type="entry name" value="HATPase_c"/>
    <property type="match status" value="1"/>
</dbReference>
<keyword evidence="8" id="KW-0902">Two-component regulatory system</keyword>
<protein>
    <recommendedName>
        <fullName evidence="2">histidine kinase</fullName>
        <ecNumber evidence="2">2.7.13.3</ecNumber>
    </recommendedName>
</protein>
<dbReference type="EMBL" id="BEXT01000001">
    <property type="protein sequence ID" value="GBC60759.1"/>
    <property type="molecule type" value="Genomic_DNA"/>
</dbReference>
<evidence type="ECO:0000259" key="13">
    <source>
        <dbReference type="PROSITE" id="PS50110"/>
    </source>
</evidence>
<dbReference type="InterPro" id="IPR004010">
    <property type="entry name" value="Double_Cache_2"/>
</dbReference>
<accession>A0A401FUW6</accession>
<dbReference type="PROSITE" id="PS50110">
    <property type="entry name" value="RESPONSE_REGULATORY"/>
    <property type="match status" value="1"/>
</dbReference>
<dbReference type="Pfam" id="PF13188">
    <property type="entry name" value="PAS_8"/>
    <property type="match status" value="1"/>
</dbReference>
<dbReference type="SMART" id="SM00388">
    <property type="entry name" value="HisKA"/>
    <property type="match status" value="1"/>
</dbReference>
<dbReference type="Pfam" id="PF00072">
    <property type="entry name" value="Response_reg"/>
    <property type="match status" value="1"/>
</dbReference>
<dbReference type="PROSITE" id="PS50109">
    <property type="entry name" value="HIS_KIN"/>
    <property type="match status" value="1"/>
</dbReference>
<evidence type="ECO:0000256" key="2">
    <source>
        <dbReference type="ARBA" id="ARBA00012438"/>
    </source>
</evidence>
<dbReference type="EC" id="2.7.13.3" evidence="2"/>
<organism evidence="14 15">
    <name type="scientific">Desulfonema ishimotonii</name>
    <dbReference type="NCBI Taxonomy" id="45657"/>
    <lineage>
        <taxon>Bacteria</taxon>
        <taxon>Pseudomonadati</taxon>
        <taxon>Thermodesulfobacteriota</taxon>
        <taxon>Desulfobacteria</taxon>
        <taxon>Desulfobacterales</taxon>
        <taxon>Desulfococcaceae</taxon>
        <taxon>Desulfonema</taxon>
    </lineage>
</organism>
<evidence type="ECO:0000256" key="4">
    <source>
        <dbReference type="ARBA" id="ARBA00022679"/>
    </source>
</evidence>
<dbReference type="InterPro" id="IPR000014">
    <property type="entry name" value="PAS"/>
</dbReference>
<reference evidence="15" key="1">
    <citation type="submission" date="2017-11" db="EMBL/GenBank/DDBJ databases">
        <authorList>
            <person name="Watanabe M."/>
            <person name="Kojima H."/>
        </authorList>
    </citation>
    <scope>NUCLEOTIDE SEQUENCE [LARGE SCALE GENOMIC DNA]</scope>
    <source>
        <strain evidence="15">Tokyo 01</strain>
    </source>
</reference>
<feature type="domain" description="Histidine kinase" evidence="12">
    <location>
        <begin position="564"/>
        <end position="790"/>
    </location>
</feature>
<feature type="transmembrane region" description="Helical" evidence="11">
    <location>
        <begin position="12"/>
        <end position="33"/>
    </location>
</feature>
<dbReference type="InterPro" id="IPR001789">
    <property type="entry name" value="Sig_transdc_resp-reg_receiver"/>
</dbReference>
<evidence type="ECO:0000256" key="10">
    <source>
        <dbReference type="SAM" id="Coils"/>
    </source>
</evidence>
<proteinExistence type="predicted"/>
<comment type="caution">
    <text evidence="14">The sequence shown here is derived from an EMBL/GenBank/DDBJ whole genome shotgun (WGS) entry which is preliminary data.</text>
</comment>
<dbReference type="Pfam" id="PF08269">
    <property type="entry name" value="dCache_2"/>
    <property type="match status" value="1"/>
</dbReference>
<dbReference type="Gene3D" id="3.30.450.20">
    <property type="entry name" value="PAS domain"/>
    <property type="match status" value="3"/>
</dbReference>
<dbReference type="GO" id="GO:0000155">
    <property type="term" value="F:phosphorelay sensor kinase activity"/>
    <property type="evidence" value="ECO:0007669"/>
    <property type="project" value="InterPro"/>
</dbReference>
<dbReference type="SMART" id="SM00387">
    <property type="entry name" value="HATPase_c"/>
    <property type="match status" value="1"/>
</dbReference>
<dbReference type="Gene3D" id="1.10.287.130">
    <property type="match status" value="1"/>
</dbReference>
<evidence type="ECO:0000256" key="7">
    <source>
        <dbReference type="ARBA" id="ARBA00022840"/>
    </source>
</evidence>
<dbReference type="InterPro" id="IPR035965">
    <property type="entry name" value="PAS-like_dom_sf"/>
</dbReference>
<dbReference type="PANTHER" id="PTHR43065">
    <property type="entry name" value="SENSOR HISTIDINE KINASE"/>
    <property type="match status" value="1"/>
</dbReference>
<feature type="domain" description="Response regulatory" evidence="13">
    <location>
        <begin position="811"/>
        <end position="926"/>
    </location>
</feature>
<gene>
    <name evidence="14" type="ORF">DENIS_1718</name>
</gene>
<dbReference type="Gene3D" id="3.40.50.2300">
    <property type="match status" value="1"/>
</dbReference>
<evidence type="ECO:0000256" key="8">
    <source>
        <dbReference type="ARBA" id="ARBA00023012"/>
    </source>
</evidence>
<evidence type="ECO:0000256" key="5">
    <source>
        <dbReference type="ARBA" id="ARBA00022741"/>
    </source>
</evidence>
<dbReference type="InterPro" id="IPR036890">
    <property type="entry name" value="HATPase_C_sf"/>
</dbReference>
<name>A0A401FUW6_9BACT</name>
<reference evidence="15" key="2">
    <citation type="submission" date="2019-01" db="EMBL/GenBank/DDBJ databases">
        <title>Genome sequence of Desulfonema ishimotonii strain Tokyo 01.</title>
        <authorList>
            <person name="Fukui M."/>
        </authorList>
    </citation>
    <scope>NUCLEOTIDE SEQUENCE [LARGE SCALE GENOMIC DNA]</scope>
    <source>
        <strain evidence="15">Tokyo 01</strain>
    </source>
</reference>
<dbReference type="CDD" id="cd00130">
    <property type="entry name" value="PAS"/>
    <property type="match status" value="1"/>
</dbReference>
<dbReference type="RefSeq" id="WP_124328134.1">
    <property type="nucleotide sequence ID" value="NZ_BEXT01000001.1"/>
</dbReference>
<dbReference type="OrthoDB" id="5341439at2"/>
<dbReference type="CDD" id="cd00156">
    <property type="entry name" value="REC"/>
    <property type="match status" value="1"/>
</dbReference>
<feature type="transmembrane region" description="Helical" evidence="11">
    <location>
        <begin position="344"/>
        <end position="364"/>
    </location>
</feature>
<dbReference type="SMART" id="SM00448">
    <property type="entry name" value="REC"/>
    <property type="match status" value="1"/>
</dbReference>
<comment type="catalytic activity">
    <reaction evidence="1">
        <text>ATP + protein L-histidine = ADP + protein N-phospho-L-histidine.</text>
        <dbReference type="EC" id="2.7.13.3"/>
    </reaction>
</comment>
<keyword evidence="5" id="KW-0547">Nucleotide-binding</keyword>
<dbReference type="PRINTS" id="PR00344">
    <property type="entry name" value="BCTRLSENSOR"/>
</dbReference>
<dbReference type="InterPro" id="IPR036097">
    <property type="entry name" value="HisK_dim/P_sf"/>
</dbReference>
<feature type="modified residue" description="4-aspartylphosphate" evidence="9">
    <location>
        <position position="860"/>
    </location>
</feature>
<evidence type="ECO:0000256" key="9">
    <source>
        <dbReference type="PROSITE-ProRule" id="PRU00169"/>
    </source>
</evidence>
<dbReference type="AlphaFoldDB" id="A0A401FUW6"/>
<keyword evidence="6" id="KW-0418">Kinase</keyword>
<dbReference type="InterPro" id="IPR003594">
    <property type="entry name" value="HATPase_dom"/>
</dbReference>
<keyword evidence="11" id="KW-0812">Transmembrane</keyword>
<dbReference type="InterPro" id="IPR005467">
    <property type="entry name" value="His_kinase_dom"/>
</dbReference>
<evidence type="ECO:0000313" key="14">
    <source>
        <dbReference type="EMBL" id="GBC60759.1"/>
    </source>
</evidence>
<dbReference type="SUPFAM" id="SSF55785">
    <property type="entry name" value="PYP-like sensor domain (PAS domain)"/>
    <property type="match status" value="1"/>
</dbReference>
<dbReference type="NCBIfam" id="TIGR00229">
    <property type="entry name" value="sensory_box"/>
    <property type="match status" value="1"/>
</dbReference>
<keyword evidence="4" id="KW-0808">Transferase</keyword>
<sequence length="927" mass="104540">MFIKKKISISNTFLFNMIFLATCSTLTIGYFWISHEYSRFSTDAETIRHDYIASRKATIRKEVEAACECVSHYRAFSFAQLKQDVQTRVDNACNTAGFTHAAYHGRESDANVRQRITDALGRLRWSNGRSVIQIVSLSGKIILSPDAPALAGKYLTDAGDSEAARNIRQRFESARAHGDGVTEDSQDRTVLCARAFSPFNWIIFNAESVRQMDNRIQQKVIRRLAAVRFEKEGYLFGIAYDGSPLFLNGEIIRGRSRMWNLSNPATIQLFQTQRNAVRNPDGGYIQYAWKKLRSEDIAQKISFVKGIPGWQWIVGAGVYSDEIDTVIEEKRELLRGEVRERTCIVIAILLIQIVIICVIARYIAFKSRTSFDLFSCFFSRAATAATEIRSQDLHFSEFATLASAANRMVQARISAETAHRESEETYRNLFQNAQVGLFRTKPDKGIFVECNEALARMFGYNTRQAFMREYSLRKGYVDIRVRHKMMSVIRKEGEIRNFEARFRGKEGQIVWLRYSARYFPEQDWIEGVAEDITDIRAAEQEKKKLRNRLNRSRKMEGLGFLAGSVAHDLNNILSGIVTYPDLMLVDLPPDSRLRKPLETIRETGQRATAVVSDLLTMARGTVCSQEVMSVNDVIREYLTSPEHRDQAEKYKDISVNMQLNAGTPNIRGAAIQIRQTLMNLVTNAFESISICGEITVATRTCRLDAPLKGYDNMTGGEYVVVAVCDTGSGISEKDLVRIFEPFYTQKTMGRNGTGLGLAVVWNTVHDHGGYIDVTSNAAGTVFELYFPATSEKIAKAAFSPDIQAYTGSGEKILIVDDDADQREIASGFLIRLGYSVHAVEGGEKALEYMKTNSAELILLDMIMEPGMNGRETYERIIRMRPGQKAIFATGFSEIAEMDRPYESGSVQYVCKPYTFEKIGPAIRKALV</sequence>
<keyword evidence="11" id="KW-1133">Transmembrane helix</keyword>
<dbReference type="CDD" id="cd00082">
    <property type="entry name" value="HisKA"/>
    <property type="match status" value="1"/>
</dbReference>
<evidence type="ECO:0000256" key="11">
    <source>
        <dbReference type="SAM" id="Phobius"/>
    </source>
</evidence>